<evidence type="ECO:0000313" key="2">
    <source>
        <dbReference type="Proteomes" id="UP000321570"/>
    </source>
</evidence>
<organism evidence="1 2">
    <name type="scientific">Hymenolepis diminuta</name>
    <name type="common">Rat tapeworm</name>
    <dbReference type="NCBI Taxonomy" id="6216"/>
    <lineage>
        <taxon>Eukaryota</taxon>
        <taxon>Metazoa</taxon>
        <taxon>Spiralia</taxon>
        <taxon>Lophotrochozoa</taxon>
        <taxon>Platyhelminthes</taxon>
        <taxon>Cestoda</taxon>
        <taxon>Eucestoda</taxon>
        <taxon>Cyclophyllidea</taxon>
        <taxon>Hymenolepididae</taxon>
        <taxon>Hymenolepis</taxon>
    </lineage>
</organism>
<dbReference type="EMBL" id="CABIJS010000697">
    <property type="protein sequence ID" value="VUZ56040.1"/>
    <property type="molecule type" value="Genomic_DNA"/>
</dbReference>
<protein>
    <submittedName>
        <fullName evidence="1">Uncharacterized protein</fullName>
    </submittedName>
</protein>
<sequence>MVADPRVLTDLNITNHPPMPFFDNHSCPSGKVFFGSIASCTIFNFRPINTSAGDFSPNAGYGIDLCLSMKFCSTSFIFLSSSAFYKPLLANR</sequence>
<name>A0A564Z9B3_HYMDI</name>
<reference evidence="1 2" key="1">
    <citation type="submission" date="2019-07" db="EMBL/GenBank/DDBJ databases">
        <authorList>
            <person name="Jastrzebski P J."/>
            <person name="Paukszto L."/>
            <person name="Jastrzebski P J."/>
        </authorList>
    </citation>
    <scope>NUCLEOTIDE SEQUENCE [LARGE SCALE GENOMIC DNA]</scope>
    <source>
        <strain evidence="1 2">WMS-il1</strain>
    </source>
</reference>
<dbReference type="AlphaFoldDB" id="A0A564Z9B3"/>
<evidence type="ECO:0000313" key="1">
    <source>
        <dbReference type="EMBL" id="VUZ56040.1"/>
    </source>
</evidence>
<proteinExistence type="predicted"/>
<gene>
    <name evidence="1" type="ORF">WMSIL1_LOCUS13490</name>
</gene>
<accession>A0A564Z9B3</accession>
<dbReference type="Proteomes" id="UP000321570">
    <property type="component" value="Unassembled WGS sequence"/>
</dbReference>
<keyword evidence="2" id="KW-1185">Reference proteome</keyword>